<reference evidence="1 2" key="2">
    <citation type="journal article" date="2022" name="Mol. Ecol. Resour.">
        <title>The genomes of chicory, endive, great burdock and yacon provide insights into Asteraceae paleo-polyploidization history and plant inulin production.</title>
        <authorList>
            <person name="Fan W."/>
            <person name="Wang S."/>
            <person name="Wang H."/>
            <person name="Wang A."/>
            <person name="Jiang F."/>
            <person name="Liu H."/>
            <person name="Zhao H."/>
            <person name="Xu D."/>
            <person name="Zhang Y."/>
        </authorList>
    </citation>
    <scope>NUCLEOTIDE SEQUENCE [LARGE SCALE GENOMIC DNA]</scope>
    <source>
        <strain evidence="2">cv. Niubang</strain>
    </source>
</reference>
<gene>
    <name evidence="1" type="ORF">L6452_39711</name>
</gene>
<accession>A0ACB8XT33</accession>
<protein>
    <submittedName>
        <fullName evidence="1">Uncharacterized protein</fullName>
    </submittedName>
</protein>
<sequence>MKNISQTNKWKHREAKELLSTGAAMDGGEETEKKNGREQSPNSEVLDTVGKVIATIKEAKNVDQVVFALHSLAVRIFPLDSRAFAGSIDKQYRDEVIGAEVPSEHKRDSWWQVFYRSTAFPTMARVLLFDVALDWLTCFPISAKKHLYDVFFLRGCVSEVVQTLVPYLQHHSNGRLETSVCSNAERLLALCLLENDGVLQLAREFSQQSEDMNLEQHKSAISKVAQLVTSVPDKARLGSSTLLSSHLYVKRITIQLIQGAEEWEKKCYDESTNFSRSDLDGSILFIGDAFARICRRGSADVLLSEVIPQIVTQVRSVLQPGSDLTVSEAFKSKPGLQYWSKIMEAIKDSYAVERISEQLLLKLATQNINDVEGYWILWLLFHQIYEHQTSTRSMFMERFLLWKVFPICCLKWILQFSVLQCPPDTAFKVKSENRCNILDTTQRLLAVWSKREFVQSAPVEQQAYLTAAVGLSLEKLKKEDLDATKDAMHLILQGVSCRLESPSDLVRRMASSVALVFSKVIDPNNPLYLDDSCREETIDWEFMTTNTDKEASAISDGKETEINQDKGHSTLVSEKAYKDTKSKNKHKELMELTLVDPDEVIDPATLNNEAASDEDTNNDYDNDDDTEISETSSESSLQPYDLSDDDTDLKKNFAQLIDVVGALRKSDDADGVERALDVAEKLIRAAPDELSFVAGDLVRTLVQVRCSDSTLEGEEESAEEKRQKALVALIVNCPLGSLDPINKLLYSPNVDTSQRIMILDVMTDAALELAHARTSRQKQPSRTQIWTTAETKPWFLPSSIGPSGASTWKEISGTESPLSLTQSYERELPGKPGQDRRGKSRRWSRKSANVLQDNQLEWSQNKFPPFAAAFMLPAMQGFDKKRHGVDFLGRDFIVLGKLIHMLGTCMKCSAMHPEASALALPLLDMLSSRDISHHAEAYVRKSVLFAASCILVAINPTFVASALIEGSNEISRGLEWVRTWALSVAESDTDKECYMMAMACLQLHSEMALQTSRAMESSDSIIQTRGISLPSNLLKGTIRITL</sequence>
<keyword evidence="2" id="KW-1185">Reference proteome</keyword>
<organism evidence="1 2">
    <name type="scientific">Arctium lappa</name>
    <name type="common">Greater burdock</name>
    <name type="synonym">Lappa major</name>
    <dbReference type="NCBI Taxonomy" id="4217"/>
    <lineage>
        <taxon>Eukaryota</taxon>
        <taxon>Viridiplantae</taxon>
        <taxon>Streptophyta</taxon>
        <taxon>Embryophyta</taxon>
        <taxon>Tracheophyta</taxon>
        <taxon>Spermatophyta</taxon>
        <taxon>Magnoliopsida</taxon>
        <taxon>eudicotyledons</taxon>
        <taxon>Gunneridae</taxon>
        <taxon>Pentapetalae</taxon>
        <taxon>asterids</taxon>
        <taxon>campanulids</taxon>
        <taxon>Asterales</taxon>
        <taxon>Asteraceae</taxon>
        <taxon>Carduoideae</taxon>
        <taxon>Cardueae</taxon>
        <taxon>Arctiinae</taxon>
        <taxon>Arctium</taxon>
    </lineage>
</organism>
<proteinExistence type="predicted"/>
<comment type="caution">
    <text evidence="1">The sequence shown here is derived from an EMBL/GenBank/DDBJ whole genome shotgun (WGS) entry which is preliminary data.</text>
</comment>
<evidence type="ECO:0000313" key="2">
    <source>
        <dbReference type="Proteomes" id="UP001055879"/>
    </source>
</evidence>
<dbReference type="Proteomes" id="UP001055879">
    <property type="component" value="Linkage Group LG15"/>
</dbReference>
<evidence type="ECO:0000313" key="1">
    <source>
        <dbReference type="EMBL" id="KAI3673588.1"/>
    </source>
</evidence>
<name>A0ACB8XT33_ARCLA</name>
<dbReference type="EMBL" id="CM042061">
    <property type="protein sequence ID" value="KAI3673588.1"/>
    <property type="molecule type" value="Genomic_DNA"/>
</dbReference>
<reference evidence="2" key="1">
    <citation type="journal article" date="2022" name="Mol. Ecol. Resour.">
        <title>The genomes of chicory, endive, great burdock and yacon provide insights into Asteraceae palaeo-polyploidization history and plant inulin production.</title>
        <authorList>
            <person name="Fan W."/>
            <person name="Wang S."/>
            <person name="Wang H."/>
            <person name="Wang A."/>
            <person name="Jiang F."/>
            <person name="Liu H."/>
            <person name="Zhao H."/>
            <person name="Xu D."/>
            <person name="Zhang Y."/>
        </authorList>
    </citation>
    <scope>NUCLEOTIDE SEQUENCE [LARGE SCALE GENOMIC DNA]</scope>
    <source>
        <strain evidence="2">cv. Niubang</strain>
    </source>
</reference>